<accession>A0ABP7TKJ6</accession>
<keyword evidence="2" id="KW-1185">Reference proteome</keyword>
<evidence type="ECO:0000313" key="1">
    <source>
        <dbReference type="EMBL" id="GAA4027597.1"/>
    </source>
</evidence>
<dbReference type="Proteomes" id="UP001501353">
    <property type="component" value="Unassembled WGS sequence"/>
</dbReference>
<reference evidence="2" key="1">
    <citation type="journal article" date="2019" name="Int. J. Syst. Evol. Microbiol.">
        <title>The Global Catalogue of Microorganisms (GCM) 10K type strain sequencing project: providing services to taxonomists for standard genome sequencing and annotation.</title>
        <authorList>
            <consortium name="The Broad Institute Genomics Platform"/>
            <consortium name="The Broad Institute Genome Sequencing Center for Infectious Disease"/>
            <person name="Wu L."/>
            <person name="Ma J."/>
        </authorList>
    </citation>
    <scope>NUCLEOTIDE SEQUENCE [LARGE SCALE GENOMIC DNA]</scope>
    <source>
        <strain evidence="2">JCM 16673</strain>
    </source>
</reference>
<sequence length="298" mass="31823">MRERTPAEHAYNAQLVQQVEAAELALAIKLSLGDTGGVDTGSVQKIAVLEPDTAATRLPHFAAPGIDTFRDQHLGAGQLQRFASGLSATHTLKEISGNQNQCAWQCAWMSVMLQLTPEQLKRSIIESLGESATALADHMHMAATALKEKGLQAVVSQPFSAASRLHFPGKLPDETSGMLSNLTFMLLEKSGASFERAHALAFKNRLVSGEDMLRVIQQLGAAGAVLEIPRGADGAVPVEGAIQLHMCTAREAAGFTAAEDTDNAAGLHTYFKQIPVAIISDNHFNLHIPTQFMPPALA</sequence>
<gene>
    <name evidence="1" type="ORF">GCM10022212_27110</name>
</gene>
<evidence type="ECO:0000313" key="2">
    <source>
        <dbReference type="Proteomes" id="UP001501353"/>
    </source>
</evidence>
<comment type="caution">
    <text evidence="1">The sequence shown here is derived from an EMBL/GenBank/DDBJ whole genome shotgun (WGS) entry which is preliminary data.</text>
</comment>
<protein>
    <submittedName>
        <fullName evidence="1">Uncharacterized protein</fullName>
    </submittedName>
</protein>
<name>A0ABP7TKJ6_9BURK</name>
<organism evidence="1 2">
    <name type="scientific">Actimicrobium antarcticum</name>
    <dbReference type="NCBI Taxonomy" id="1051899"/>
    <lineage>
        <taxon>Bacteria</taxon>
        <taxon>Pseudomonadati</taxon>
        <taxon>Pseudomonadota</taxon>
        <taxon>Betaproteobacteria</taxon>
        <taxon>Burkholderiales</taxon>
        <taxon>Oxalobacteraceae</taxon>
        <taxon>Actimicrobium</taxon>
    </lineage>
</organism>
<proteinExistence type="predicted"/>
<dbReference type="EMBL" id="BAAAZE010000010">
    <property type="protein sequence ID" value="GAA4027597.1"/>
    <property type="molecule type" value="Genomic_DNA"/>
</dbReference>